<dbReference type="InterPro" id="IPR046531">
    <property type="entry name" value="DUF6596"/>
</dbReference>
<feature type="domain" description="RNA polymerase sigma-70 region 2" evidence="2">
    <location>
        <begin position="55"/>
        <end position="116"/>
    </location>
</feature>
<dbReference type="PANTHER" id="PTHR47756:SF2">
    <property type="entry name" value="BLL6612 PROTEIN"/>
    <property type="match status" value="1"/>
</dbReference>
<comment type="caution">
    <text evidence="4">The sequence shown here is derived from an EMBL/GenBank/DDBJ whole genome shotgun (WGS) entry which is preliminary data.</text>
</comment>
<feature type="compositionally biased region" description="Basic residues" evidence="1">
    <location>
        <begin position="1"/>
        <end position="23"/>
    </location>
</feature>
<evidence type="ECO:0000313" key="4">
    <source>
        <dbReference type="EMBL" id="RIX82731.1"/>
    </source>
</evidence>
<organism evidence="4 5">
    <name type="scientific">Acidovorax cavernicola</name>
    <dbReference type="NCBI Taxonomy" id="1675792"/>
    <lineage>
        <taxon>Bacteria</taxon>
        <taxon>Pseudomonadati</taxon>
        <taxon>Pseudomonadota</taxon>
        <taxon>Betaproteobacteria</taxon>
        <taxon>Burkholderiales</taxon>
        <taxon>Comamonadaceae</taxon>
        <taxon>Acidovorax</taxon>
    </lineage>
</organism>
<dbReference type="PANTHER" id="PTHR47756">
    <property type="entry name" value="BLL6612 PROTEIN-RELATED"/>
    <property type="match status" value="1"/>
</dbReference>
<keyword evidence="5" id="KW-1185">Reference proteome</keyword>
<dbReference type="Pfam" id="PF20239">
    <property type="entry name" value="DUF6596"/>
    <property type="match status" value="1"/>
</dbReference>
<dbReference type="GO" id="GO:0006352">
    <property type="term" value="P:DNA-templated transcription initiation"/>
    <property type="evidence" value="ECO:0007669"/>
    <property type="project" value="InterPro"/>
</dbReference>
<dbReference type="Gene3D" id="1.10.1740.10">
    <property type="match status" value="1"/>
</dbReference>
<evidence type="ECO:0000259" key="2">
    <source>
        <dbReference type="Pfam" id="PF04542"/>
    </source>
</evidence>
<evidence type="ECO:0000259" key="3">
    <source>
        <dbReference type="Pfam" id="PF20239"/>
    </source>
</evidence>
<name>A0A9X8D6U6_9BURK</name>
<protein>
    <submittedName>
        <fullName evidence="4">RNA polymerase subunit sigma-70</fullName>
    </submittedName>
</protein>
<evidence type="ECO:0000313" key="5">
    <source>
        <dbReference type="Proteomes" id="UP000265619"/>
    </source>
</evidence>
<feature type="region of interest" description="Disordered" evidence="1">
    <location>
        <begin position="1"/>
        <end position="49"/>
    </location>
</feature>
<dbReference type="EMBL" id="QXMN01000006">
    <property type="protein sequence ID" value="RIX82731.1"/>
    <property type="molecule type" value="Genomic_DNA"/>
</dbReference>
<dbReference type="OrthoDB" id="9780299at2"/>
<proteinExistence type="predicted"/>
<accession>A0A9X8D6U6</accession>
<dbReference type="AlphaFoldDB" id="A0A9X8D6U6"/>
<dbReference type="SUPFAM" id="SSF88946">
    <property type="entry name" value="Sigma2 domain of RNA polymerase sigma factors"/>
    <property type="match status" value="1"/>
</dbReference>
<dbReference type="GO" id="GO:0003700">
    <property type="term" value="F:DNA-binding transcription factor activity"/>
    <property type="evidence" value="ECO:0007669"/>
    <property type="project" value="InterPro"/>
</dbReference>
<evidence type="ECO:0000256" key="1">
    <source>
        <dbReference type="SAM" id="MobiDB-lite"/>
    </source>
</evidence>
<gene>
    <name evidence="4" type="ORF">D3H34_07725</name>
</gene>
<dbReference type="Proteomes" id="UP000265619">
    <property type="component" value="Unassembled WGS sequence"/>
</dbReference>
<feature type="domain" description="DUF6596" evidence="3">
    <location>
        <begin position="223"/>
        <end position="323"/>
    </location>
</feature>
<dbReference type="InterPro" id="IPR013325">
    <property type="entry name" value="RNA_pol_sigma_r2"/>
</dbReference>
<reference evidence="4 5" key="1">
    <citation type="submission" date="2018-09" db="EMBL/GenBank/DDBJ databases">
        <title>Acidovorax cavernicola nov. sp. isolated from Gruta de las Maravillas (Aracena, Spain).</title>
        <authorList>
            <person name="Jurado V."/>
            <person name="Gutierrez-Patricio S."/>
            <person name="Gonzalez-Pimentel J.L."/>
            <person name="Miller A.Z."/>
            <person name="Laiz L."/>
            <person name="Saiz-Jimenez C."/>
        </authorList>
    </citation>
    <scope>NUCLEOTIDE SEQUENCE [LARGE SCALE GENOMIC DNA]</scope>
    <source>
        <strain evidence="4 5">1011MAR4D40.2</strain>
    </source>
</reference>
<dbReference type="InterPro" id="IPR007627">
    <property type="entry name" value="RNA_pol_sigma70_r2"/>
</dbReference>
<sequence>MGRARALRRQRRRRSAPRLHGHRGNADEPDVTTPAARHAAGRAAHDSAERAARESYGRLLAILSARTHDIAASEDALADAFARALERWPADGVPVQPDAWLLSVARHRKLDAWRHSRVQDDATQTLLLLAGEMDEADHDTEGAATVPDERLRLLFVCAHPAIDAAARAPLMLQTVLGLDAARMAGAFLTSPSALSQRLVRAKARIRAAGIPFEYPQPRDLPHRLRDVLDGIYAAYGTGWDDVDGADALPRGLTTEAIDLGRILCHLMPAEPEPLGLLALMLFCEARTAARRTEAGAYVPLDQQEITRWDHALLAEAEHHLRTASALQSLGPYQLEAAIQSAHCERRAGAPVPPEVLVSLYEGLLALRPSIGAQVSLACALANARGPETGLRALDAIPSDEVASYQPFWAARAHLLAAGGARVAARQAYDRAIGLSSNGAVRAYLHAMSERA</sequence>
<dbReference type="Pfam" id="PF04542">
    <property type="entry name" value="Sigma70_r2"/>
    <property type="match status" value="1"/>
</dbReference>